<dbReference type="KEGG" id="serq:CWC46_17015"/>
<reference evidence="2" key="4">
    <citation type="submission" date="2017-11" db="EMBL/GenBank/DDBJ databases">
        <title>Complete genome sequence of Serratia sp. ATCC 39006.</title>
        <authorList>
            <person name="Hampton H.G."/>
            <person name="Jackson S.A."/>
            <person name="Jauregui R."/>
            <person name="Poulter G.T.M."/>
            <person name="Salmond G.P.C."/>
            <person name="Fineran P.C."/>
        </authorList>
    </citation>
    <scope>NUCLEOTIDE SEQUENCE</scope>
    <source>
        <strain evidence="2">ATCC 39006</strain>
    </source>
</reference>
<dbReference type="EMBL" id="CP025085">
    <property type="protein sequence ID" value="AUH01356.1"/>
    <property type="molecule type" value="Genomic_DNA"/>
</dbReference>
<keyword evidence="3" id="KW-1185">Reference proteome</keyword>
<reference evidence="2 3" key="1">
    <citation type="journal article" date="2013" name="Genome Announc.">
        <title>Draft genome sequence of Serratia sp. strain ATCC 39006, a model bacterium for analysis of the biosynthesis and regulation of prodigiosin, a carbapenem, and gas vesicles.</title>
        <authorList>
            <person name="Fineran P.C."/>
            <person name="Iglesias Cans M.C."/>
            <person name="Ramsay J.P."/>
            <person name="Wilf N.M."/>
            <person name="Cossyleon D."/>
            <person name="McNeil M.B."/>
            <person name="Williamson N.R."/>
            <person name="Monson R.E."/>
            <person name="Becher S.A."/>
            <person name="Stanton J.A."/>
            <person name="Brugger K."/>
            <person name="Brown S.D."/>
            <person name="Salmond G.P."/>
        </authorList>
    </citation>
    <scope>NUCLEOTIDE SEQUENCE [LARGE SCALE GENOMIC DNA]</scope>
    <source>
        <strain evidence="2">ATCC 39006</strain>
        <strain evidence="3">ATCC 39006 / SC 11482</strain>
    </source>
</reference>
<evidence type="ECO:0000313" key="4">
    <source>
        <dbReference type="Proteomes" id="UP000233778"/>
    </source>
</evidence>
<dbReference type="RefSeq" id="WP_021015348.1">
    <property type="nucleotide sequence ID" value="NZ_CP025084.1"/>
</dbReference>
<sequence>MNVQSTFHNNGLPELTMTGQALDDAGFTAGTWFHIQLYRNGLVLTRLSDDTDIAELMTQLDSTEQEGADWVHDNGEIYLAGDWLTRSGLMASTHNIELLPGKIIIRAEQHSMLA</sequence>
<name>A0A2I5T9Y1_SERS3</name>
<organism evidence="2 3">
    <name type="scientific">Serratia sp. (strain ATCC 39006)</name>
    <name type="common">Prodigiosinella confusarubida</name>
    <dbReference type="NCBI Taxonomy" id="104623"/>
    <lineage>
        <taxon>Bacteria</taxon>
        <taxon>Pseudomonadati</taxon>
        <taxon>Pseudomonadota</taxon>
        <taxon>Gammaproteobacteria</taxon>
        <taxon>Enterobacterales</taxon>
        <taxon>Pectobacteriaceae</taxon>
        <taxon>Prodigiosinella</taxon>
    </lineage>
</organism>
<dbReference type="KEGG" id="sera:Ser39006_017015"/>
<protein>
    <submittedName>
        <fullName evidence="2">Type I addiction module toxin, SymE family</fullName>
    </submittedName>
</protein>
<dbReference type="OrthoDB" id="6481959at2"/>
<dbReference type="Proteomes" id="UP000017700">
    <property type="component" value="Chromosome"/>
</dbReference>
<dbReference type="Proteomes" id="UP000233778">
    <property type="component" value="Chromosome"/>
</dbReference>
<reference evidence="1 4" key="3">
    <citation type="submission" date="2017-11" db="EMBL/GenBank/DDBJ databases">
        <title>Complete genome sequence of Serratia sp. ATCC 39006 LacA.</title>
        <authorList>
            <person name="Hampton H.G."/>
            <person name="Jackson S.A."/>
            <person name="Jauregui R."/>
            <person name="Poulter G.T.M."/>
            <person name="Salmond G.P.C."/>
            <person name="Fineran P.C."/>
        </authorList>
    </citation>
    <scope>NUCLEOTIDE SEQUENCE [LARGE SCALE GENOMIC DNA]</scope>
    <source>
        <strain evidence="1 4">ATCC 39006</strain>
    </source>
</reference>
<reference evidence="2" key="2">
    <citation type="submission" date="2013-09" db="EMBL/GenBank/DDBJ databases">
        <authorList>
            <person name="Wang G."/>
            <person name="Yang Y."/>
            <person name="Su Y."/>
        </authorList>
    </citation>
    <scope>NUCLEOTIDE SEQUENCE</scope>
    <source>
        <strain evidence="2">ATCC 39006</strain>
    </source>
</reference>
<accession>A0A2I5T9Y1</accession>
<dbReference type="AlphaFoldDB" id="A0A2I5T9Y1"/>
<evidence type="ECO:0000313" key="3">
    <source>
        <dbReference type="Proteomes" id="UP000017700"/>
    </source>
</evidence>
<evidence type="ECO:0000313" key="2">
    <source>
        <dbReference type="EMBL" id="AUH05677.1"/>
    </source>
</evidence>
<dbReference type="EMBL" id="CP025084">
    <property type="protein sequence ID" value="AUH05677.1"/>
    <property type="molecule type" value="Genomic_DNA"/>
</dbReference>
<evidence type="ECO:0000313" key="1">
    <source>
        <dbReference type="EMBL" id="AUH01356.1"/>
    </source>
</evidence>
<proteinExistence type="predicted"/>
<gene>
    <name evidence="1" type="ORF">CWC46_17015</name>
    <name evidence="2" type="ORF">Ser39006_017015</name>
</gene>